<evidence type="ECO:0000259" key="4">
    <source>
        <dbReference type="Pfam" id="PF00135"/>
    </source>
</evidence>
<accession>A0AAD6V4M0</accession>
<dbReference type="EMBL" id="JARJCW010000067">
    <property type="protein sequence ID" value="KAJ7199617.1"/>
    <property type="molecule type" value="Genomic_DNA"/>
</dbReference>
<keyword evidence="3" id="KW-0732">Signal</keyword>
<evidence type="ECO:0000256" key="1">
    <source>
        <dbReference type="ARBA" id="ARBA00005964"/>
    </source>
</evidence>
<dbReference type="GO" id="GO:0016787">
    <property type="term" value="F:hydrolase activity"/>
    <property type="evidence" value="ECO:0007669"/>
    <property type="project" value="UniProtKB-KW"/>
</dbReference>
<feature type="signal peptide" evidence="3">
    <location>
        <begin position="1"/>
        <end position="28"/>
    </location>
</feature>
<feature type="domain" description="Carboxylesterase type B" evidence="4">
    <location>
        <begin position="30"/>
        <end position="528"/>
    </location>
</feature>
<dbReference type="Gene3D" id="3.40.50.1820">
    <property type="entry name" value="alpha/beta hydrolase"/>
    <property type="match status" value="1"/>
</dbReference>
<comment type="caution">
    <text evidence="5">The sequence shown here is derived from an EMBL/GenBank/DDBJ whole genome shotgun (WGS) entry which is preliminary data.</text>
</comment>
<dbReference type="AlphaFoldDB" id="A0AAD6V4M0"/>
<dbReference type="InterPro" id="IPR029058">
    <property type="entry name" value="AB_hydrolase_fold"/>
</dbReference>
<dbReference type="Proteomes" id="UP001219525">
    <property type="component" value="Unassembled WGS sequence"/>
</dbReference>
<evidence type="ECO:0000313" key="5">
    <source>
        <dbReference type="EMBL" id="KAJ7199617.1"/>
    </source>
</evidence>
<name>A0AAD6V4M0_9AGAR</name>
<evidence type="ECO:0000313" key="6">
    <source>
        <dbReference type="Proteomes" id="UP001219525"/>
    </source>
</evidence>
<organism evidence="5 6">
    <name type="scientific">Mycena pura</name>
    <dbReference type="NCBI Taxonomy" id="153505"/>
    <lineage>
        <taxon>Eukaryota</taxon>
        <taxon>Fungi</taxon>
        <taxon>Dikarya</taxon>
        <taxon>Basidiomycota</taxon>
        <taxon>Agaricomycotina</taxon>
        <taxon>Agaricomycetes</taxon>
        <taxon>Agaricomycetidae</taxon>
        <taxon>Agaricales</taxon>
        <taxon>Marasmiineae</taxon>
        <taxon>Mycenaceae</taxon>
        <taxon>Mycena</taxon>
    </lineage>
</organism>
<proteinExistence type="inferred from homology"/>
<comment type="similarity">
    <text evidence="1 3">Belongs to the type-B carboxylesterase/lipase family.</text>
</comment>
<evidence type="ECO:0000256" key="3">
    <source>
        <dbReference type="RuleBase" id="RU361235"/>
    </source>
</evidence>
<dbReference type="InterPro" id="IPR019826">
    <property type="entry name" value="Carboxylesterase_B_AS"/>
</dbReference>
<keyword evidence="2 3" id="KW-0378">Hydrolase</keyword>
<dbReference type="InterPro" id="IPR050309">
    <property type="entry name" value="Type-B_Carboxylest/Lipase"/>
</dbReference>
<evidence type="ECO:0000256" key="2">
    <source>
        <dbReference type="ARBA" id="ARBA00022801"/>
    </source>
</evidence>
<gene>
    <name evidence="5" type="ORF">GGX14DRAFT_525056</name>
</gene>
<dbReference type="SUPFAM" id="SSF53474">
    <property type="entry name" value="alpha/beta-Hydrolases"/>
    <property type="match status" value="1"/>
</dbReference>
<dbReference type="Pfam" id="PF00135">
    <property type="entry name" value="COesterase"/>
    <property type="match status" value="1"/>
</dbReference>
<sequence>MLLFTTELHTALPLLLALFSTWHCVVNARAPIVALKYGVFQGAFDGNLSVFRGVPFAQPAVRFALPKLPSVLHGVQNATVFSPACPQQASIPPPPLPPSAVPQQSEDCLKLNVFAPSSANSRSKLPVLVWIYGGGFEFGNSPDTEVRPLVERSIATGEPIIVVTPNYRVSAWGFLAGKEVAGERITNLGLRDQIFALEWVQEHIAAFGGDPARVVIGGISAGAISAAVLLLSNKRFEPTALFRGAVMLSGSPPTTGSVADGQPYYDELVAANNCTGQKDSLNCLRHIPLDAFKATVDKTPNVFSFSSVQNVWRPRIDGDIIVQNPLISVSEGLYAKIPIMTGDSDDEGTVFSLSSANLTTNDEFVGYLHSKSAFHLPFVLFHRLTAGCMSSFFPKSTPAEIAELAAFYPDDPTQGSPFDTGLANQFTPQFKRIAAFQGDFLFTGTRRFYLEHASKTQNTWSWLNKRGKSTPIFGAAHGSDINIWFPTSILNSTDLNPVDALVNFINTLDPNHPQADAHNTSAVVWPKWNVPSSNGSSSLLVLSDPGVVNVTGENFRVDAIKYLFGLLLKEAY</sequence>
<dbReference type="EC" id="3.1.1.-" evidence="3"/>
<keyword evidence="6" id="KW-1185">Reference proteome</keyword>
<dbReference type="PANTHER" id="PTHR11559">
    <property type="entry name" value="CARBOXYLESTERASE"/>
    <property type="match status" value="1"/>
</dbReference>
<dbReference type="PROSITE" id="PS00122">
    <property type="entry name" value="CARBOXYLESTERASE_B_1"/>
    <property type="match status" value="1"/>
</dbReference>
<protein>
    <recommendedName>
        <fullName evidence="3">Carboxylic ester hydrolase</fullName>
        <ecNumber evidence="3">3.1.1.-</ecNumber>
    </recommendedName>
</protein>
<dbReference type="InterPro" id="IPR002018">
    <property type="entry name" value="CarbesteraseB"/>
</dbReference>
<feature type="chain" id="PRO_5041781678" description="Carboxylic ester hydrolase" evidence="3">
    <location>
        <begin position="29"/>
        <end position="572"/>
    </location>
</feature>
<reference evidence="5" key="1">
    <citation type="submission" date="2023-03" db="EMBL/GenBank/DDBJ databases">
        <title>Massive genome expansion in bonnet fungi (Mycena s.s.) driven by repeated elements and novel gene families across ecological guilds.</title>
        <authorList>
            <consortium name="Lawrence Berkeley National Laboratory"/>
            <person name="Harder C.B."/>
            <person name="Miyauchi S."/>
            <person name="Viragh M."/>
            <person name="Kuo A."/>
            <person name="Thoen E."/>
            <person name="Andreopoulos B."/>
            <person name="Lu D."/>
            <person name="Skrede I."/>
            <person name="Drula E."/>
            <person name="Henrissat B."/>
            <person name="Morin E."/>
            <person name="Kohler A."/>
            <person name="Barry K."/>
            <person name="LaButti K."/>
            <person name="Morin E."/>
            <person name="Salamov A."/>
            <person name="Lipzen A."/>
            <person name="Mereny Z."/>
            <person name="Hegedus B."/>
            <person name="Baldrian P."/>
            <person name="Stursova M."/>
            <person name="Weitz H."/>
            <person name="Taylor A."/>
            <person name="Grigoriev I.V."/>
            <person name="Nagy L.G."/>
            <person name="Martin F."/>
            <person name="Kauserud H."/>
        </authorList>
    </citation>
    <scope>NUCLEOTIDE SEQUENCE</scope>
    <source>
        <strain evidence="5">9144</strain>
    </source>
</reference>